<dbReference type="GeneID" id="40742838"/>
<dbReference type="RefSeq" id="XP_029761814.1">
    <property type="nucleotide sequence ID" value="XM_029900532.1"/>
</dbReference>
<sequence>MSTAASAEAQIDHTQDYVASQIRNNPYPDVRLEDSSKQIRLMRILPGTSDQDVCCELLTRQLESPHEDSNGDYEALSYVWGPFSGKRIVLCGLNYEVTDNLFNALRRLRGKESTKLLWIDAICINQPNLKERNAQIGKMCDIYHSACSVIVWLGE</sequence>
<reference evidence="2 3" key="1">
    <citation type="journal article" date="2014" name="BMC Genomics">
        <title>Genome sequencing of four Aureobasidium pullulans varieties: biotechnological potential, stress tolerance, and description of new species.</title>
        <authorList>
            <person name="Gostin Ar C."/>
            <person name="Ohm R.A."/>
            <person name="Kogej T."/>
            <person name="Sonjak S."/>
            <person name="Turk M."/>
            <person name="Zajc J."/>
            <person name="Zalar P."/>
            <person name="Grube M."/>
            <person name="Sun H."/>
            <person name="Han J."/>
            <person name="Sharma A."/>
            <person name="Chiniquy J."/>
            <person name="Ngan C.Y."/>
            <person name="Lipzen A."/>
            <person name="Barry K."/>
            <person name="Grigoriev I.V."/>
            <person name="Gunde-Cimerman N."/>
        </authorList>
    </citation>
    <scope>NUCLEOTIDE SEQUENCE [LARGE SCALE GENOMIC DNA]</scope>
    <source>
        <strain evidence="2 3">EXF-150</strain>
    </source>
</reference>
<dbReference type="EMBL" id="KL584980">
    <property type="protein sequence ID" value="KEQ85627.1"/>
    <property type="molecule type" value="Genomic_DNA"/>
</dbReference>
<protein>
    <submittedName>
        <fullName evidence="2">HET-domain-containing protein</fullName>
    </submittedName>
</protein>
<evidence type="ECO:0000313" key="2">
    <source>
        <dbReference type="EMBL" id="KEQ85627.1"/>
    </source>
</evidence>
<feature type="non-terminal residue" evidence="2">
    <location>
        <position position="155"/>
    </location>
</feature>
<accession>A0A074XUM7</accession>
<dbReference type="OrthoDB" id="2157530at2759"/>
<dbReference type="PANTHER" id="PTHR24148:SF73">
    <property type="entry name" value="HET DOMAIN PROTEIN (AFU_ORTHOLOGUE AFUA_8G01020)"/>
    <property type="match status" value="1"/>
</dbReference>
<keyword evidence="3" id="KW-1185">Reference proteome</keyword>
<gene>
    <name evidence="2" type="ORF">M438DRAFT_272081</name>
</gene>
<evidence type="ECO:0000313" key="3">
    <source>
        <dbReference type="Proteomes" id="UP000030706"/>
    </source>
</evidence>
<evidence type="ECO:0000259" key="1">
    <source>
        <dbReference type="Pfam" id="PF06985"/>
    </source>
</evidence>
<dbReference type="Pfam" id="PF06985">
    <property type="entry name" value="HET"/>
    <property type="match status" value="1"/>
</dbReference>
<dbReference type="InterPro" id="IPR052895">
    <property type="entry name" value="HetReg/Transcr_Mod"/>
</dbReference>
<name>A0A074XUM7_AURPU</name>
<proteinExistence type="predicted"/>
<dbReference type="PANTHER" id="PTHR24148">
    <property type="entry name" value="ANKYRIN REPEAT DOMAIN-CONTAINING PROTEIN 39 HOMOLOG-RELATED"/>
    <property type="match status" value="1"/>
</dbReference>
<dbReference type="InterPro" id="IPR010730">
    <property type="entry name" value="HET"/>
</dbReference>
<dbReference type="AlphaFoldDB" id="A0A074XUM7"/>
<dbReference type="HOGENOM" id="CLU_004184_6_2_1"/>
<dbReference type="STRING" id="1043002.A0A074XUM7"/>
<feature type="domain" description="Heterokaryon incompatibility" evidence="1">
    <location>
        <begin position="73"/>
        <end position="155"/>
    </location>
</feature>
<organism evidence="2 3">
    <name type="scientific">Aureobasidium pullulans EXF-150</name>
    <dbReference type="NCBI Taxonomy" id="1043002"/>
    <lineage>
        <taxon>Eukaryota</taxon>
        <taxon>Fungi</taxon>
        <taxon>Dikarya</taxon>
        <taxon>Ascomycota</taxon>
        <taxon>Pezizomycotina</taxon>
        <taxon>Dothideomycetes</taxon>
        <taxon>Dothideomycetidae</taxon>
        <taxon>Dothideales</taxon>
        <taxon>Saccotheciaceae</taxon>
        <taxon>Aureobasidium</taxon>
    </lineage>
</organism>
<dbReference type="Proteomes" id="UP000030706">
    <property type="component" value="Unassembled WGS sequence"/>
</dbReference>